<dbReference type="InterPro" id="IPR003737">
    <property type="entry name" value="GlcNAc_PI_deacetylase-related"/>
</dbReference>
<dbReference type="PANTHER" id="PTHR12993">
    <property type="entry name" value="N-ACETYLGLUCOSAMINYL-PHOSPHATIDYLINOSITOL DE-N-ACETYLASE-RELATED"/>
    <property type="match status" value="1"/>
</dbReference>
<dbReference type="InterPro" id="IPR024078">
    <property type="entry name" value="LmbE-like_dom_sf"/>
</dbReference>
<accession>A0A542DHT0</accession>
<feature type="compositionally biased region" description="Basic and acidic residues" evidence="3">
    <location>
        <begin position="24"/>
        <end position="38"/>
    </location>
</feature>
<feature type="compositionally biased region" description="Basic and acidic residues" evidence="3">
    <location>
        <begin position="1"/>
        <end position="12"/>
    </location>
</feature>
<comment type="subunit">
    <text evidence="2">Monomer.</text>
</comment>
<evidence type="ECO:0000313" key="5">
    <source>
        <dbReference type="Proteomes" id="UP000320876"/>
    </source>
</evidence>
<dbReference type="GO" id="GO:0010126">
    <property type="term" value="P:mycothiol metabolic process"/>
    <property type="evidence" value="ECO:0007669"/>
    <property type="project" value="UniProtKB-UniRule"/>
</dbReference>
<dbReference type="Proteomes" id="UP000320876">
    <property type="component" value="Unassembled WGS sequence"/>
</dbReference>
<dbReference type="GO" id="GO:0016811">
    <property type="term" value="F:hydrolase activity, acting on carbon-nitrogen (but not peptide) bonds, in linear amides"/>
    <property type="evidence" value="ECO:0007669"/>
    <property type="project" value="TreeGrafter"/>
</dbReference>
<reference evidence="4 5" key="1">
    <citation type="submission" date="2019-06" db="EMBL/GenBank/DDBJ databases">
        <title>Sequencing the genomes of 1000 actinobacteria strains.</title>
        <authorList>
            <person name="Klenk H.-P."/>
        </authorList>
    </citation>
    <scope>NUCLEOTIDE SEQUENCE [LARGE SCALE GENOMIC DNA]</scope>
    <source>
        <strain evidence="4 5">DSM 45679</strain>
    </source>
</reference>
<comment type="cofactor">
    <cofactor evidence="2">
        <name>Zn(2+)</name>
        <dbReference type="ChEBI" id="CHEBI:29105"/>
    </cofactor>
    <text evidence="2">Binds 1 zinc ion per subunit.</text>
</comment>
<dbReference type="HAMAP" id="MF_01482">
    <property type="entry name" value="Mca"/>
    <property type="match status" value="1"/>
</dbReference>
<comment type="similarity">
    <text evidence="2">Belongs to the MshB deacetylase family. Mca subfamily.</text>
</comment>
<feature type="binding site" evidence="2">
    <location>
        <position position="54"/>
    </location>
    <ligand>
        <name>Zn(2+)</name>
        <dbReference type="ChEBI" id="CHEBI:29105"/>
    </ligand>
</feature>
<keyword evidence="1 2" id="KW-0862">Zinc</keyword>
<feature type="binding site" evidence="2">
    <location>
        <position position="57"/>
    </location>
    <ligand>
        <name>Zn(2+)</name>
        <dbReference type="ChEBI" id="CHEBI:29105"/>
    </ligand>
</feature>
<name>A0A542DHT0_AMYCI</name>
<keyword evidence="2" id="KW-0479">Metal-binding</keyword>
<protein>
    <recommendedName>
        <fullName evidence="2">Mycothiol S-conjugate amidase</fullName>
        <ecNumber evidence="2">3.5.1.115</ecNumber>
    </recommendedName>
</protein>
<gene>
    <name evidence="2" type="primary">mca</name>
    <name evidence="4" type="ORF">FB471_2374</name>
</gene>
<comment type="catalytic activity">
    <reaction evidence="2">
        <text>mycothiol S-conjugate + H2O = an N-acetyl-L-cysteine-S-conjugate + 1D-myo-inositol 2-amino-2-deoxy-alpha-D-glucopyranoside</text>
        <dbReference type="Rhea" id="RHEA:36543"/>
        <dbReference type="ChEBI" id="CHEBI:15377"/>
        <dbReference type="ChEBI" id="CHEBI:58718"/>
        <dbReference type="ChEBI" id="CHEBI:58886"/>
        <dbReference type="ChEBI" id="CHEBI:59633"/>
        <dbReference type="EC" id="3.5.1.115"/>
    </reaction>
</comment>
<evidence type="ECO:0000313" key="4">
    <source>
        <dbReference type="EMBL" id="TQJ02639.1"/>
    </source>
</evidence>
<dbReference type="NCBIfam" id="TIGR03446">
    <property type="entry name" value="mycothiol_Mca"/>
    <property type="match status" value="1"/>
</dbReference>
<dbReference type="GO" id="GO:0010127">
    <property type="term" value="P:mycothiol-dependent detoxification"/>
    <property type="evidence" value="ECO:0007669"/>
    <property type="project" value="UniProtKB-UniRule"/>
</dbReference>
<evidence type="ECO:0000256" key="2">
    <source>
        <dbReference type="HAMAP-Rule" id="MF_01482"/>
    </source>
</evidence>
<dbReference type="PANTHER" id="PTHR12993:SF11">
    <property type="entry name" value="N-ACETYLGLUCOSAMINYL-PHOSPHATIDYLINOSITOL DE-N-ACETYLASE"/>
    <property type="match status" value="1"/>
</dbReference>
<dbReference type="AlphaFoldDB" id="A0A542DHT0"/>
<dbReference type="Gene3D" id="3.40.50.10320">
    <property type="entry name" value="LmbE-like"/>
    <property type="match status" value="1"/>
</dbReference>
<keyword evidence="5" id="KW-1185">Reference proteome</keyword>
<organism evidence="4 5">
    <name type="scientific">Amycolatopsis cihanbeyliensis</name>
    <dbReference type="NCBI Taxonomy" id="1128664"/>
    <lineage>
        <taxon>Bacteria</taxon>
        <taxon>Bacillati</taxon>
        <taxon>Actinomycetota</taxon>
        <taxon>Actinomycetes</taxon>
        <taxon>Pseudonocardiales</taxon>
        <taxon>Pseudonocardiaceae</taxon>
        <taxon>Amycolatopsis</taxon>
    </lineage>
</organism>
<feature type="region of interest" description="Disordered" evidence="3">
    <location>
        <begin position="1"/>
        <end position="40"/>
    </location>
</feature>
<feature type="binding site" evidence="2">
    <location>
        <position position="184"/>
    </location>
    <ligand>
        <name>Zn(2+)</name>
        <dbReference type="ChEBI" id="CHEBI:29105"/>
    </ligand>
</feature>
<dbReference type="EC" id="3.5.1.115" evidence="2"/>
<evidence type="ECO:0000256" key="3">
    <source>
        <dbReference type="SAM" id="MobiDB-lite"/>
    </source>
</evidence>
<sequence>MGTRSSRVEYPRRAIVRPHGGHKSGSEAERSVSERMGTREQVGSGLRLLAVHAHPDDEASKGAATMARYVADGHEVMVVTCTGGEAGSPLNPAMDTPEVRANMTEIRREEMARAAKVLGVQHRWLGFVDSGLPEGDPLPPLPEGCFALVPLEESTASLVQVIREFRPHVVVTYDENGGYPHPDHIRCHEVSVAAFDAAPDPDRFPEAGAPWRPLKLYYSHGFSRAKMSLFHEALLAEGLESPYGEWLARWDPAKADVLERVTTRVECADYFEARDDALRAHATQIDPNSRWFAVPLRLQREIWPTEEYELVRSEVDSTLPEDDLFAGIREKVDS</sequence>
<keyword evidence="2" id="KW-0378">Hydrolase</keyword>
<proteinExistence type="inferred from homology"/>
<comment type="caution">
    <text evidence="4">The sequence shown here is derived from an EMBL/GenBank/DDBJ whole genome shotgun (WGS) entry which is preliminary data.</text>
</comment>
<dbReference type="EMBL" id="VFML01000001">
    <property type="protein sequence ID" value="TQJ02639.1"/>
    <property type="molecule type" value="Genomic_DNA"/>
</dbReference>
<dbReference type="SUPFAM" id="SSF102588">
    <property type="entry name" value="LmbE-like"/>
    <property type="match status" value="1"/>
</dbReference>
<comment type="function">
    <text evidence="2">A mycothiol (MSH, N-acetylcysteinyl-glucosaminyl-inositol) S-conjugate amidase, it recycles conjugated MSH to the N-acetyl cysteine conjugate (AcCys S-conjugate, a mercapturic acid) and the MSH precursor. Involved in MSH-dependent detoxification of a number of alkylating agents and antibiotics.</text>
</comment>
<dbReference type="InterPro" id="IPR017811">
    <property type="entry name" value="Mca"/>
</dbReference>
<dbReference type="GO" id="GO:0008270">
    <property type="term" value="F:zinc ion binding"/>
    <property type="evidence" value="ECO:0007669"/>
    <property type="project" value="UniProtKB-UniRule"/>
</dbReference>
<dbReference type="Pfam" id="PF02585">
    <property type="entry name" value="PIG-L"/>
    <property type="match status" value="1"/>
</dbReference>
<evidence type="ECO:0000256" key="1">
    <source>
        <dbReference type="ARBA" id="ARBA00022833"/>
    </source>
</evidence>